<name>A0A9P1G1V9_9DINO</name>
<evidence type="ECO:0000259" key="3">
    <source>
        <dbReference type="PROSITE" id="PS50102"/>
    </source>
</evidence>
<dbReference type="AlphaFoldDB" id="A0A9P1G1V9"/>
<reference evidence="6 7" key="2">
    <citation type="submission" date="2024-05" db="EMBL/GenBank/DDBJ databases">
        <authorList>
            <person name="Chen Y."/>
            <person name="Shah S."/>
            <person name="Dougan E. K."/>
            <person name="Thang M."/>
            <person name="Chan C."/>
        </authorList>
    </citation>
    <scope>NUCLEOTIDE SEQUENCE [LARGE SCALE GENOMIC DNA]</scope>
</reference>
<proteinExistence type="predicted"/>
<organism evidence="4">
    <name type="scientific">Cladocopium goreaui</name>
    <dbReference type="NCBI Taxonomy" id="2562237"/>
    <lineage>
        <taxon>Eukaryota</taxon>
        <taxon>Sar</taxon>
        <taxon>Alveolata</taxon>
        <taxon>Dinophyceae</taxon>
        <taxon>Suessiales</taxon>
        <taxon>Symbiodiniaceae</taxon>
        <taxon>Cladocopium</taxon>
    </lineage>
</organism>
<dbReference type="GO" id="GO:0003729">
    <property type="term" value="F:mRNA binding"/>
    <property type="evidence" value="ECO:0007669"/>
    <property type="project" value="TreeGrafter"/>
</dbReference>
<dbReference type="InterPro" id="IPR012677">
    <property type="entry name" value="Nucleotide-bd_a/b_plait_sf"/>
</dbReference>
<dbReference type="InterPro" id="IPR050502">
    <property type="entry name" value="Euk_RNA-bind_prot"/>
</dbReference>
<dbReference type="PANTHER" id="PTHR48025:SF1">
    <property type="entry name" value="RRM DOMAIN-CONTAINING PROTEIN"/>
    <property type="match status" value="1"/>
</dbReference>
<comment type="caution">
    <text evidence="4">The sequence shown here is derived from an EMBL/GenBank/DDBJ whole genome shotgun (WGS) entry which is preliminary data.</text>
</comment>
<evidence type="ECO:0000313" key="6">
    <source>
        <dbReference type="EMBL" id="CAL4782162.1"/>
    </source>
</evidence>
<reference evidence="4" key="1">
    <citation type="submission" date="2022-10" db="EMBL/GenBank/DDBJ databases">
        <authorList>
            <person name="Chen Y."/>
            <person name="Dougan E. K."/>
            <person name="Chan C."/>
            <person name="Rhodes N."/>
            <person name="Thang M."/>
        </authorList>
    </citation>
    <scope>NUCLEOTIDE SEQUENCE</scope>
</reference>
<dbReference type="SUPFAM" id="SSF54928">
    <property type="entry name" value="RNA-binding domain, RBD"/>
    <property type="match status" value="1"/>
</dbReference>
<evidence type="ECO:0000313" key="4">
    <source>
        <dbReference type="EMBL" id="CAI3994850.1"/>
    </source>
</evidence>
<dbReference type="InterPro" id="IPR000504">
    <property type="entry name" value="RRM_dom"/>
</dbReference>
<feature type="domain" description="RRM" evidence="3">
    <location>
        <begin position="70"/>
        <end position="145"/>
    </location>
</feature>
<evidence type="ECO:0000256" key="2">
    <source>
        <dbReference type="PROSITE-ProRule" id="PRU00176"/>
    </source>
</evidence>
<dbReference type="CDD" id="cd00590">
    <property type="entry name" value="RRM_SF"/>
    <property type="match status" value="1"/>
</dbReference>
<dbReference type="EMBL" id="CAMXCT010004727">
    <property type="protein sequence ID" value="CAI4010157.1"/>
    <property type="molecule type" value="Genomic_DNA"/>
</dbReference>
<dbReference type="EMBL" id="CAMXCT010002002">
    <property type="protein sequence ID" value="CAI3994850.1"/>
    <property type="molecule type" value="Genomic_DNA"/>
</dbReference>
<protein>
    <submittedName>
        <fullName evidence="6">RRM domain-containing protein</fullName>
    </submittedName>
</protein>
<gene>
    <name evidence="4" type="ORF">C1SCF055_LOCUS21466</name>
    <name evidence="5" type="ORF">C1SCF055_LOCUS35452</name>
</gene>
<dbReference type="EMBL" id="CAMXCT030004727">
    <property type="protein sequence ID" value="CAL4797469.1"/>
    <property type="molecule type" value="Genomic_DNA"/>
</dbReference>
<accession>A0A9P1G1V9</accession>
<dbReference type="OrthoDB" id="433022at2759"/>
<dbReference type="InterPro" id="IPR035979">
    <property type="entry name" value="RBD_domain_sf"/>
</dbReference>
<dbReference type="Pfam" id="PF00076">
    <property type="entry name" value="RRM_1"/>
    <property type="match status" value="1"/>
</dbReference>
<sequence length="149" mass="15921">MYSKGYGGGWGGKGGWNGKGFSYGFYPGFAPWDGGKGMMMFGGMPPMFPFKGKGKGKGKRSPQLRVDPSRKLWIGNIPEQAKWKDLQALVDQAGGKSKWVEIFRGKGKGTAAVVYATAEEASAAKSTLNGADLCGSSIVVDSWEKGRQD</sequence>
<evidence type="ECO:0000256" key="1">
    <source>
        <dbReference type="ARBA" id="ARBA00022884"/>
    </source>
</evidence>
<dbReference type="PANTHER" id="PTHR48025">
    <property type="entry name" value="OS02G0815200 PROTEIN"/>
    <property type="match status" value="1"/>
</dbReference>
<dbReference type="PROSITE" id="PS50102">
    <property type="entry name" value="RRM"/>
    <property type="match status" value="1"/>
</dbReference>
<keyword evidence="1 2" id="KW-0694">RNA-binding</keyword>
<dbReference type="Proteomes" id="UP001152797">
    <property type="component" value="Unassembled WGS sequence"/>
</dbReference>
<dbReference type="EMBL" id="CAMXCT030002002">
    <property type="protein sequence ID" value="CAL4782162.1"/>
    <property type="molecule type" value="Genomic_DNA"/>
</dbReference>
<dbReference type="EMBL" id="CAMXCT020002002">
    <property type="protein sequence ID" value="CAL1148225.1"/>
    <property type="molecule type" value="Genomic_DNA"/>
</dbReference>
<dbReference type="SMART" id="SM00360">
    <property type="entry name" value="RRM"/>
    <property type="match status" value="1"/>
</dbReference>
<keyword evidence="7" id="KW-1185">Reference proteome</keyword>
<evidence type="ECO:0000313" key="7">
    <source>
        <dbReference type="Proteomes" id="UP001152797"/>
    </source>
</evidence>
<dbReference type="Gene3D" id="3.30.70.330">
    <property type="match status" value="1"/>
</dbReference>
<dbReference type="EMBL" id="CAMXCT020004727">
    <property type="protein sequence ID" value="CAL1163532.1"/>
    <property type="molecule type" value="Genomic_DNA"/>
</dbReference>
<evidence type="ECO:0000313" key="5">
    <source>
        <dbReference type="EMBL" id="CAI4010157.1"/>
    </source>
</evidence>